<keyword evidence="2" id="KW-1185">Reference proteome</keyword>
<evidence type="ECO:0000313" key="2">
    <source>
        <dbReference type="Proteomes" id="UP000593577"/>
    </source>
</evidence>
<sequence>MGVNRVTSESPPHFKRFYVYFETLKRGPFKSEMLFAIGRNGNIQMYLVAWAIVERGCTYSWS</sequence>
<proteinExistence type="predicted"/>
<accession>A0A7J8YE85</accession>
<gene>
    <name evidence="1" type="ORF">Goari_020865</name>
</gene>
<dbReference type="Proteomes" id="UP000593577">
    <property type="component" value="Unassembled WGS sequence"/>
</dbReference>
<name>A0A7J8YE85_GOSAI</name>
<dbReference type="AlphaFoldDB" id="A0A7J8YE85"/>
<protein>
    <submittedName>
        <fullName evidence="1">Uncharacterized protein</fullName>
    </submittedName>
</protein>
<dbReference type="EMBL" id="JABFAA010000012">
    <property type="protein sequence ID" value="MBA0697319.1"/>
    <property type="molecule type" value="Genomic_DNA"/>
</dbReference>
<reference evidence="1 2" key="1">
    <citation type="journal article" date="2019" name="Genome Biol. Evol.">
        <title>Insights into the evolution of the New World diploid cottons (Gossypium, subgenus Houzingenia) based on genome sequencing.</title>
        <authorList>
            <person name="Grover C.E."/>
            <person name="Arick M.A. 2nd"/>
            <person name="Thrash A."/>
            <person name="Conover J.L."/>
            <person name="Sanders W.S."/>
            <person name="Peterson D.G."/>
            <person name="Frelichowski J.E."/>
            <person name="Scheffler J.A."/>
            <person name="Scheffler B.E."/>
            <person name="Wendel J.F."/>
        </authorList>
    </citation>
    <scope>NUCLEOTIDE SEQUENCE [LARGE SCALE GENOMIC DNA]</scope>
    <source>
        <strain evidence="1">185</strain>
        <tissue evidence="1">Leaf</tissue>
    </source>
</reference>
<evidence type="ECO:0000313" key="1">
    <source>
        <dbReference type="EMBL" id="MBA0697319.1"/>
    </source>
</evidence>
<organism evidence="1 2">
    <name type="scientific">Gossypium aridum</name>
    <name type="common">American cotton</name>
    <name type="synonym">Erioxylum aridum</name>
    <dbReference type="NCBI Taxonomy" id="34290"/>
    <lineage>
        <taxon>Eukaryota</taxon>
        <taxon>Viridiplantae</taxon>
        <taxon>Streptophyta</taxon>
        <taxon>Embryophyta</taxon>
        <taxon>Tracheophyta</taxon>
        <taxon>Spermatophyta</taxon>
        <taxon>Magnoliopsida</taxon>
        <taxon>eudicotyledons</taxon>
        <taxon>Gunneridae</taxon>
        <taxon>Pentapetalae</taxon>
        <taxon>rosids</taxon>
        <taxon>malvids</taxon>
        <taxon>Malvales</taxon>
        <taxon>Malvaceae</taxon>
        <taxon>Malvoideae</taxon>
        <taxon>Gossypium</taxon>
    </lineage>
</organism>
<comment type="caution">
    <text evidence="1">The sequence shown here is derived from an EMBL/GenBank/DDBJ whole genome shotgun (WGS) entry which is preliminary data.</text>
</comment>